<comment type="caution">
    <text evidence="1">The sequence shown here is derived from an EMBL/GenBank/DDBJ whole genome shotgun (WGS) entry which is preliminary data.</text>
</comment>
<accession>A0ABU6TD11</accession>
<evidence type="ECO:0000313" key="1">
    <source>
        <dbReference type="EMBL" id="MED6146239.1"/>
    </source>
</evidence>
<gene>
    <name evidence="1" type="ORF">PIB30_032740</name>
</gene>
<proteinExistence type="predicted"/>
<evidence type="ECO:0000313" key="2">
    <source>
        <dbReference type="Proteomes" id="UP001341840"/>
    </source>
</evidence>
<name>A0ABU6TD11_9FABA</name>
<dbReference type="Proteomes" id="UP001341840">
    <property type="component" value="Unassembled WGS sequence"/>
</dbReference>
<organism evidence="1 2">
    <name type="scientific">Stylosanthes scabra</name>
    <dbReference type="NCBI Taxonomy" id="79078"/>
    <lineage>
        <taxon>Eukaryota</taxon>
        <taxon>Viridiplantae</taxon>
        <taxon>Streptophyta</taxon>
        <taxon>Embryophyta</taxon>
        <taxon>Tracheophyta</taxon>
        <taxon>Spermatophyta</taxon>
        <taxon>Magnoliopsida</taxon>
        <taxon>eudicotyledons</taxon>
        <taxon>Gunneridae</taxon>
        <taxon>Pentapetalae</taxon>
        <taxon>rosids</taxon>
        <taxon>fabids</taxon>
        <taxon>Fabales</taxon>
        <taxon>Fabaceae</taxon>
        <taxon>Papilionoideae</taxon>
        <taxon>50 kb inversion clade</taxon>
        <taxon>dalbergioids sensu lato</taxon>
        <taxon>Dalbergieae</taxon>
        <taxon>Pterocarpus clade</taxon>
        <taxon>Stylosanthes</taxon>
    </lineage>
</organism>
<keyword evidence="2" id="KW-1185">Reference proteome</keyword>
<dbReference type="EMBL" id="JASCZI010090766">
    <property type="protein sequence ID" value="MED6146239.1"/>
    <property type="molecule type" value="Genomic_DNA"/>
</dbReference>
<reference evidence="1 2" key="1">
    <citation type="journal article" date="2023" name="Plants (Basel)">
        <title>Bridging the Gap: Combining Genomics and Transcriptomics Approaches to Understand Stylosanthes scabra, an Orphan Legume from the Brazilian Caatinga.</title>
        <authorList>
            <person name="Ferreira-Neto J.R.C."/>
            <person name="da Silva M.D."/>
            <person name="Binneck E."/>
            <person name="de Melo N.F."/>
            <person name="da Silva R.H."/>
            <person name="de Melo A.L.T.M."/>
            <person name="Pandolfi V."/>
            <person name="Bustamante F.O."/>
            <person name="Brasileiro-Vidal A.C."/>
            <person name="Benko-Iseppon A.M."/>
        </authorList>
    </citation>
    <scope>NUCLEOTIDE SEQUENCE [LARGE SCALE GENOMIC DNA]</scope>
    <source>
        <tissue evidence="1">Leaves</tissue>
    </source>
</reference>
<sequence>MDPLPFPSHYATLSLHCVDCSLLLALAVAPSPHCLHRLHCSALTLAVCVVADGSTAHFSSPPLLLALVLVVSPSSSPFIPVASCLYLEIAVSAIVLFNSSSSSLFVSAASLPPSPSELFGRQHFDEENDLVQHVRSVHVAVE</sequence>
<protein>
    <submittedName>
        <fullName evidence="1">Uncharacterized protein</fullName>
    </submittedName>
</protein>